<evidence type="ECO:0000256" key="3">
    <source>
        <dbReference type="ARBA" id="ARBA00022898"/>
    </source>
</evidence>
<gene>
    <name evidence="7" type="ORF">Lwal_0809</name>
</gene>
<protein>
    <submittedName>
        <fullName evidence="7">1-aminocyclopropane-1-carboxylate deaminase</fullName>
    </submittedName>
</protein>
<sequence>MPKKLDAIWNLCSRVHQLHSYSSPDIQCFVKRDDELGCGISGTKIRKYASLVPSLLSQGIQHLLIIAGPQSNNLLAALQIAREYHFQVTAFLIQPKHTQIQGNFKLSLLFLKEEEIQWIPREKWVNVEVIAEEYLKSMNETAFILSEGASVKESMAGSMTLADDILLNETSLGFQFDHVFIDAGTGFSAIALIKRMQEINHPATIHVLLLADKEEVFTAKVRHWIEGSAANYNCFYPSTARAFGSVNQTIKNEIKHLAYEEGILTDPVYSAKLFYESKLYINNRKLSGKILIVHSGGTITLSGFSF</sequence>
<dbReference type="PIRSF" id="PIRSF006278">
    <property type="entry name" value="ACCD_DCysDesulf"/>
    <property type="match status" value="1"/>
</dbReference>
<dbReference type="EMBL" id="LNZB01000015">
    <property type="protein sequence ID" value="KTD82332.1"/>
    <property type="molecule type" value="Genomic_DNA"/>
</dbReference>
<keyword evidence="3 5" id="KW-0663">Pyridoxal phosphate</keyword>
<feature type="active site" description="Nucleophile" evidence="4">
    <location>
        <position position="71"/>
    </location>
</feature>
<comment type="cofactor">
    <cofactor evidence="1">
        <name>pyridoxal 5'-phosphate</name>
        <dbReference type="ChEBI" id="CHEBI:597326"/>
    </cofactor>
</comment>
<evidence type="ECO:0000256" key="2">
    <source>
        <dbReference type="ARBA" id="ARBA00008639"/>
    </source>
</evidence>
<dbReference type="STRING" id="66969.Lwal_0809"/>
<dbReference type="PANTHER" id="PTHR43780">
    <property type="entry name" value="1-AMINOCYCLOPROPANE-1-CARBOXYLATE DEAMINASE-RELATED"/>
    <property type="match status" value="1"/>
</dbReference>
<evidence type="ECO:0000256" key="1">
    <source>
        <dbReference type="ARBA" id="ARBA00001933"/>
    </source>
</evidence>
<dbReference type="PATRIC" id="fig|66969.6.peg.883"/>
<evidence type="ECO:0000313" key="7">
    <source>
        <dbReference type="EMBL" id="KTD82332.1"/>
    </source>
</evidence>
<name>A0A0W1ALW3_9GAMM</name>
<comment type="caution">
    <text evidence="7">The sequence shown here is derived from an EMBL/GenBank/DDBJ whole genome shotgun (WGS) entry which is preliminary data.</text>
</comment>
<feature type="modified residue" description="N6-(pyridoxal phosphate)lysine" evidence="5">
    <location>
        <position position="44"/>
    </location>
</feature>
<feature type="domain" description="Tryptophan synthase beta chain-like PALP" evidence="6">
    <location>
        <begin position="26"/>
        <end position="296"/>
    </location>
</feature>
<organism evidence="7 8">
    <name type="scientific">Legionella waltersii</name>
    <dbReference type="NCBI Taxonomy" id="66969"/>
    <lineage>
        <taxon>Bacteria</taxon>
        <taxon>Pseudomonadati</taxon>
        <taxon>Pseudomonadota</taxon>
        <taxon>Gammaproteobacteria</taxon>
        <taxon>Legionellales</taxon>
        <taxon>Legionellaceae</taxon>
        <taxon>Legionella</taxon>
    </lineage>
</organism>
<dbReference type="InterPro" id="IPR001926">
    <property type="entry name" value="TrpB-like_PALP"/>
</dbReference>
<dbReference type="AlphaFoldDB" id="A0A0W1ALW3"/>
<dbReference type="SUPFAM" id="SSF53686">
    <property type="entry name" value="Tryptophan synthase beta subunit-like PLP-dependent enzymes"/>
    <property type="match status" value="1"/>
</dbReference>
<comment type="similarity">
    <text evidence="2">Belongs to the ACC deaminase/D-cysteine desulfhydrase family.</text>
</comment>
<evidence type="ECO:0000259" key="6">
    <source>
        <dbReference type="Pfam" id="PF00291"/>
    </source>
</evidence>
<dbReference type="InterPro" id="IPR036052">
    <property type="entry name" value="TrpB-like_PALP_sf"/>
</dbReference>
<dbReference type="GO" id="GO:0019148">
    <property type="term" value="F:D-cysteine desulfhydrase activity"/>
    <property type="evidence" value="ECO:0007669"/>
    <property type="project" value="TreeGrafter"/>
</dbReference>
<proteinExistence type="inferred from homology"/>
<keyword evidence="8" id="KW-1185">Reference proteome</keyword>
<evidence type="ECO:0000313" key="8">
    <source>
        <dbReference type="Proteomes" id="UP000054729"/>
    </source>
</evidence>
<reference evidence="7 8" key="1">
    <citation type="submission" date="2015-11" db="EMBL/GenBank/DDBJ databases">
        <title>Genomic analysis of 38 Legionella species identifies large and diverse effector repertoires.</title>
        <authorList>
            <person name="Burstein D."/>
            <person name="Amaro F."/>
            <person name="Zusman T."/>
            <person name="Lifshitz Z."/>
            <person name="Cohen O."/>
            <person name="Gilbert J.A."/>
            <person name="Pupko T."/>
            <person name="Shuman H.A."/>
            <person name="Segal G."/>
        </authorList>
    </citation>
    <scope>NUCLEOTIDE SEQUENCE [LARGE SCALE GENOMIC DNA]</scope>
    <source>
        <strain evidence="7 8">ATCC 51914</strain>
    </source>
</reference>
<dbReference type="InterPro" id="IPR027278">
    <property type="entry name" value="ACCD_DCysDesulf"/>
</dbReference>
<evidence type="ECO:0000256" key="5">
    <source>
        <dbReference type="PIRSR" id="PIRSR006278-2"/>
    </source>
</evidence>
<dbReference type="PANTHER" id="PTHR43780:SF2">
    <property type="entry name" value="1-AMINOCYCLOPROPANE-1-CARBOXYLATE DEAMINASE-RELATED"/>
    <property type="match status" value="1"/>
</dbReference>
<evidence type="ECO:0000256" key="4">
    <source>
        <dbReference type="PIRSR" id="PIRSR006278-1"/>
    </source>
</evidence>
<dbReference type="Pfam" id="PF00291">
    <property type="entry name" value="PALP"/>
    <property type="match status" value="1"/>
</dbReference>
<dbReference type="Proteomes" id="UP000054729">
    <property type="component" value="Unassembled WGS sequence"/>
</dbReference>
<dbReference type="Gene3D" id="3.40.50.1100">
    <property type="match status" value="2"/>
</dbReference>
<accession>A0A0W1ALW3</accession>